<feature type="transmembrane region" description="Helical" evidence="5">
    <location>
        <begin position="96"/>
        <end position="118"/>
    </location>
</feature>
<evidence type="ECO:0000313" key="8">
    <source>
        <dbReference type="WBParaSite" id="SPAL_0001229232.1"/>
    </source>
</evidence>
<dbReference type="SUPFAM" id="SSF81321">
    <property type="entry name" value="Family A G protein-coupled receptor-like"/>
    <property type="match status" value="1"/>
</dbReference>
<evidence type="ECO:0000256" key="3">
    <source>
        <dbReference type="ARBA" id="ARBA00022989"/>
    </source>
</evidence>
<feature type="transmembrane region" description="Helical" evidence="5">
    <location>
        <begin position="6"/>
        <end position="25"/>
    </location>
</feature>
<dbReference type="InterPro" id="IPR017452">
    <property type="entry name" value="GPCR_Rhodpsn_7TM"/>
</dbReference>
<feature type="domain" description="G-protein coupled receptors family 1 profile" evidence="6">
    <location>
        <begin position="1"/>
        <end position="199"/>
    </location>
</feature>
<dbReference type="GO" id="GO:0016020">
    <property type="term" value="C:membrane"/>
    <property type="evidence" value="ECO:0007669"/>
    <property type="project" value="UniProtKB-SubCell"/>
</dbReference>
<keyword evidence="3 5" id="KW-1133">Transmembrane helix</keyword>
<evidence type="ECO:0000259" key="6">
    <source>
        <dbReference type="PROSITE" id="PS50262"/>
    </source>
</evidence>
<keyword evidence="7" id="KW-1185">Reference proteome</keyword>
<dbReference type="AlphaFoldDB" id="A0A0N5C2T5"/>
<dbReference type="Gene3D" id="1.20.1070.10">
    <property type="entry name" value="Rhodopsin 7-helix transmembrane proteins"/>
    <property type="match status" value="1"/>
</dbReference>
<keyword evidence="2 5" id="KW-0812">Transmembrane</keyword>
<evidence type="ECO:0000313" key="7">
    <source>
        <dbReference type="Proteomes" id="UP000046392"/>
    </source>
</evidence>
<keyword evidence="4 5" id="KW-0472">Membrane</keyword>
<dbReference type="Pfam" id="PF10328">
    <property type="entry name" value="7TM_GPCR_Srx"/>
    <property type="match status" value="1"/>
</dbReference>
<dbReference type="PANTHER" id="PTHR23017:SF3">
    <property type="entry name" value="G-PROTEIN COUPLED RECEPTORS FAMILY 1 PROFILE DOMAIN-CONTAINING PROTEIN"/>
    <property type="match status" value="1"/>
</dbReference>
<evidence type="ECO:0000256" key="5">
    <source>
        <dbReference type="SAM" id="Phobius"/>
    </source>
</evidence>
<dbReference type="Proteomes" id="UP000046392">
    <property type="component" value="Unplaced"/>
</dbReference>
<comment type="subcellular location">
    <subcellularLocation>
        <location evidence="1">Membrane</location>
    </subcellularLocation>
</comment>
<organism evidence="7 8">
    <name type="scientific">Strongyloides papillosus</name>
    <name type="common">Intestinal threadworm</name>
    <dbReference type="NCBI Taxonomy" id="174720"/>
    <lineage>
        <taxon>Eukaryota</taxon>
        <taxon>Metazoa</taxon>
        <taxon>Ecdysozoa</taxon>
        <taxon>Nematoda</taxon>
        <taxon>Chromadorea</taxon>
        <taxon>Rhabditida</taxon>
        <taxon>Tylenchina</taxon>
        <taxon>Panagrolaimomorpha</taxon>
        <taxon>Strongyloidoidea</taxon>
        <taxon>Strongyloididae</taxon>
        <taxon>Strongyloides</taxon>
    </lineage>
</organism>
<evidence type="ECO:0000256" key="1">
    <source>
        <dbReference type="ARBA" id="ARBA00004370"/>
    </source>
</evidence>
<accession>A0A0N5C2T5</accession>
<dbReference type="PROSITE" id="PS50262">
    <property type="entry name" value="G_PROTEIN_RECEP_F1_2"/>
    <property type="match status" value="1"/>
</dbReference>
<feature type="transmembrane region" description="Helical" evidence="5">
    <location>
        <begin position="148"/>
        <end position="169"/>
    </location>
</feature>
<dbReference type="PANTHER" id="PTHR23017">
    <property type="entry name" value="SERPENTINE RECEPTOR, CLASS X"/>
    <property type="match status" value="1"/>
</dbReference>
<reference evidence="8" key="1">
    <citation type="submission" date="2017-02" db="UniProtKB">
        <authorList>
            <consortium name="WormBaseParasite"/>
        </authorList>
    </citation>
    <scope>IDENTIFICATION</scope>
</reference>
<feature type="transmembrane region" description="Helical" evidence="5">
    <location>
        <begin position="46"/>
        <end position="66"/>
    </location>
</feature>
<name>A0A0N5C2T5_STREA</name>
<feature type="transmembrane region" description="Helical" evidence="5">
    <location>
        <begin position="189"/>
        <end position="206"/>
    </location>
</feature>
<evidence type="ECO:0000256" key="2">
    <source>
        <dbReference type="ARBA" id="ARBA00022692"/>
    </source>
</evidence>
<protein>
    <submittedName>
        <fullName evidence="8">G_PROTEIN_RECEP_F1_2 domain-containing protein</fullName>
    </submittedName>
</protein>
<dbReference type="InterPro" id="IPR019430">
    <property type="entry name" value="7TM_GPCR_serpentine_rcpt_Srx"/>
</dbReference>
<dbReference type="WBParaSite" id="SPAL_0001229232.1">
    <property type="protein sequence ID" value="SPAL_0001229232.1"/>
    <property type="gene ID" value="SPAL_0001229232"/>
</dbReference>
<evidence type="ECO:0000256" key="4">
    <source>
        <dbReference type="ARBA" id="ARBA00023136"/>
    </source>
</evidence>
<sequence>MNESIGQIVLFGFYSGILGRLILSFNRLFAIHIPFKYKEIFSNKHTYIYLSINWIIGLIMIIPLSLGDYCYFIFVDRIWSYGTTNFCTHVSYIQDFLYGVTIGSTIIFIDIITASILIKKNITKSKKKISVKINKSFNRKQRNIDINIFLRTVISNIFLVISLISFHYFSLLAAGNLDYLFVTTSMFWMFHHFLDGTIVGLFSYDVKKHFLLNFKKDTKIISNVEITRNLHMVQRR</sequence>
<proteinExistence type="predicted"/>